<dbReference type="EMBL" id="JBHSAV010000057">
    <property type="protein sequence ID" value="MFC3977621.1"/>
    <property type="molecule type" value="Genomic_DNA"/>
</dbReference>
<dbReference type="GO" id="GO:0102208">
    <property type="term" value="F:2-polyprenyl-6-hydroxyphenol methylase activity"/>
    <property type="evidence" value="ECO:0007669"/>
    <property type="project" value="UniProtKB-EC"/>
</dbReference>
<protein>
    <submittedName>
        <fullName evidence="1">Class I SAM-dependent methyltransferase</fullName>
        <ecNumber evidence="1">2.1.1.222</ecNumber>
        <ecNumber evidence="1">2.1.1.64</ecNumber>
    </submittedName>
</protein>
<dbReference type="PANTHER" id="PTHR43861:SF6">
    <property type="entry name" value="METHYLTRANSFERASE TYPE 11"/>
    <property type="match status" value="1"/>
</dbReference>
<accession>A0ABV8EPI5</accession>
<dbReference type="Proteomes" id="UP001595766">
    <property type="component" value="Unassembled WGS sequence"/>
</dbReference>
<dbReference type="EC" id="2.1.1.222" evidence="1"/>
<dbReference type="CDD" id="cd02440">
    <property type="entry name" value="AdoMet_MTases"/>
    <property type="match status" value="1"/>
</dbReference>
<dbReference type="GO" id="GO:0032259">
    <property type="term" value="P:methylation"/>
    <property type="evidence" value="ECO:0007669"/>
    <property type="project" value="UniProtKB-KW"/>
</dbReference>
<gene>
    <name evidence="1" type="ORF">ACFOUP_14640</name>
</gene>
<evidence type="ECO:0000313" key="2">
    <source>
        <dbReference type="Proteomes" id="UP001595766"/>
    </source>
</evidence>
<keyword evidence="2" id="KW-1185">Reference proteome</keyword>
<name>A0ABV8EPI5_9BACT</name>
<keyword evidence="1" id="KW-0489">Methyltransferase</keyword>
<dbReference type="Pfam" id="PF13489">
    <property type="entry name" value="Methyltransf_23"/>
    <property type="match status" value="1"/>
</dbReference>
<keyword evidence="1" id="KW-0808">Transferase</keyword>
<dbReference type="GO" id="GO:0061542">
    <property type="term" value="F:3-demethylubiquinol 3-O-methyltransferase activity"/>
    <property type="evidence" value="ECO:0007669"/>
    <property type="project" value="UniProtKB-EC"/>
</dbReference>
<dbReference type="RefSeq" id="WP_241293935.1">
    <property type="nucleotide sequence ID" value="NZ_JAKZGR010000005.1"/>
</dbReference>
<dbReference type="SUPFAM" id="SSF53335">
    <property type="entry name" value="S-adenosyl-L-methionine-dependent methyltransferases"/>
    <property type="match status" value="1"/>
</dbReference>
<proteinExistence type="predicted"/>
<dbReference type="InterPro" id="IPR029063">
    <property type="entry name" value="SAM-dependent_MTases_sf"/>
</dbReference>
<reference evidence="2" key="1">
    <citation type="journal article" date="2019" name="Int. J. Syst. Evol. Microbiol.">
        <title>The Global Catalogue of Microorganisms (GCM) 10K type strain sequencing project: providing services to taxonomists for standard genome sequencing and annotation.</title>
        <authorList>
            <consortium name="The Broad Institute Genomics Platform"/>
            <consortium name="The Broad Institute Genome Sequencing Center for Infectious Disease"/>
            <person name="Wu L."/>
            <person name="Ma J."/>
        </authorList>
    </citation>
    <scope>NUCLEOTIDE SEQUENCE [LARGE SCALE GENOMIC DNA]</scope>
    <source>
        <strain evidence="2">CECT 8551</strain>
    </source>
</reference>
<dbReference type="EC" id="2.1.1.64" evidence="1"/>
<sequence>MYQELTKCPLCLSGHFHAFKSIKDHAVSKENFTLCRCNNCKLIFTNPRPTQNDIGKYYQFDNYVSHQDKGNNLINLLYKQVRKITLKTKIAWIKEYASTKGTLLDYGCGTGYFLREAKENTWHVTGIEPNQDARTIAQKFDINVYESLENLADNQNFDVITLFHVLEHIHDLNATIENICKKLKQNGVIFIAVPNHQSYDAKIYQDDWAAWDVPRHLYHFDQESMQHFASLHQLEIIGHKPMLFDSYYVSLLSSSYKAKHKLLAPINALLNGWKSNAKAKSNNNNSSILFILKKK</sequence>
<dbReference type="Gene3D" id="3.40.50.150">
    <property type="entry name" value="Vaccinia Virus protein VP39"/>
    <property type="match status" value="1"/>
</dbReference>
<evidence type="ECO:0000313" key="1">
    <source>
        <dbReference type="EMBL" id="MFC3977621.1"/>
    </source>
</evidence>
<organism evidence="1 2">
    <name type="scientific">Belliella kenyensis</name>
    <dbReference type="NCBI Taxonomy" id="1472724"/>
    <lineage>
        <taxon>Bacteria</taxon>
        <taxon>Pseudomonadati</taxon>
        <taxon>Bacteroidota</taxon>
        <taxon>Cytophagia</taxon>
        <taxon>Cytophagales</taxon>
        <taxon>Cyclobacteriaceae</taxon>
        <taxon>Belliella</taxon>
    </lineage>
</organism>
<dbReference type="PANTHER" id="PTHR43861">
    <property type="entry name" value="TRANS-ACONITATE 2-METHYLTRANSFERASE-RELATED"/>
    <property type="match status" value="1"/>
</dbReference>
<comment type="caution">
    <text evidence="1">The sequence shown here is derived from an EMBL/GenBank/DDBJ whole genome shotgun (WGS) entry which is preliminary data.</text>
</comment>